<dbReference type="Gene3D" id="2.40.110.10">
    <property type="entry name" value="Butyryl-CoA Dehydrogenase, subunit A, domain 2"/>
    <property type="match status" value="1"/>
</dbReference>
<dbReference type="InterPro" id="IPR013786">
    <property type="entry name" value="AcylCoA_DH/ox_N"/>
</dbReference>
<reference evidence="7 8" key="1">
    <citation type="submission" date="2019-07" db="EMBL/GenBank/DDBJ databases">
        <title>Genomic Encyclopedia of Archaeal and Bacterial Type Strains, Phase II (KMG-II): from individual species to whole genera.</title>
        <authorList>
            <person name="Goeker M."/>
        </authorList>
    </citation>
    <scope>NUCLEOTIDE SEQUENCE [LARGE SCALE GENOMIC DNA]</scope>
    <source>
        <strain evidence="7 8">DSM 46842</strain>
    </source>
</reference>
<dbReference type="InterPro" id="IPR046373">
    <property type="entry name" value="Acyl-CoA_Oxase/DH_mid-dom_sf"/>
</dbReference>
<evidence type="ECO:0000256" key="4">
    <source>
        <dbReference type="ARBA" id="ARBA00023002"/>
    </source>
</evidence>
<dbReference type="InterPro" id="IPR052161">
    <property type="entry name" value="Mycobact_Acyl-CoA_DH"/>
</dbReference>
<evidence type="ECO:0000256" key="1">
    <source>
        <dbReference type="ARBA" id="ARBA00001974"/>
    </source>
</evidence>
<evidence type="ECO:0000256" key="3">
    <source>
        <dbReference type="ARBA" id="ARBA00022827"/>
    </source>
</evidence>
<name>A0A5S5D4G7_9ACTN</name>
<dbReference type="Gene3D" id="1.20.140.10">
    <property type="entry name" value="Butyryl-CoA Dehydrogenase, subunit A, domain 3"/>
    <property type="match status" value="1"/>
</dbReference>
<dbReference type="PROSITE" id="PS00072">
    <property type="entry name" value="ACYL_COA_DH_1"/>
    <property type="match status" value="1"/>
</dbReference>
<dbReference type="InterPro" id="IPR037069">
    <property type="entry name" value="AcylCoA_DH/ox_N_sf"/>
</dbReference>
<evidence type="ECO:0000313" key="7">
    <source>
        <dbReference type="EMBL" id="TYP90840.1"/>
    </source>
</evidence>
<comment type="caution">
    <text evidence="7">The sequence shown here is derived from an EMBL/GenBank/DDBJ whole genome shotgun (WGS) entry which is preliminary data.</text>
</comment>
<comment type="cofactor">
    <cofactor evidence="1">
        <name>FAD</name>
        <dbReference type="ChEBI" id="CHEBI:57692"/>
    </cofactor>
</comment>
<dbReference type="InterPro" id="IPR009100">
    <property type="entry name" value="AcylCoA_DH/oxidase_NM_dom_sf"/>
</dbReference>
<dbReference type="FunFam" id="2.40.110.10:FF:000011">
    <property type="entry name" value="Acyl-CoA dehydrogenase FadE34"/>
    <property type="match status" value="1"/>
</dbReference>
<dbReference type="Pfam" id="PF02770">
    <property type="entry name" value="Acyl-CoA_dh_M"/>
    <property type="match status" value="1"/>
</dbReference>
<dbReference type="Pfam" id="PF02771">
    <property type="entry name" value="Acyl-CoA_dh_N"/>
    <property type="match status" value="1"/>
</dbReference>
<dbReference type="SUPFAM" id="SSF47203">
    <property type="entry name" value="Acyl-CoA dehydrogenase C-terminal domain-like"/>
    <property type="match status" value="1"/>
</dbReference>
<evidence type="ECO:0000259" key="6">
    <source>
        <dbReference type="Pfam" id="PF02771"/>
    </source>
</evidence>
<keyword evidence="4" id="KW-0560">Oxidoreductase</keyword>
<proteinExistence type="predicted"/>
<dbReference type="Proteomes" id="UP000322499">
    <property type="component" value="Unassembled WGS sequence"/>
</dbReference>
<dbReference type="GO" id="GO:0050660">
    <property type="term" value="F:flavin adenine dinucleotide binding"/>
    <property type="evidence" value="ECO:0007669"/>
    <property type="project" value="InterPro"/>
</dbReference>
<evidence type="ECO:0000259" key="5">
    <source>
        <dbReference type="Pfam" id="PF02770"/>
    </source>
</evidence>
<dbReference type="GO" id="GO:0003995">
    <property type="term" value="F:acyl-CoA dehydrogenase activity"/>
    <property type="evidence" value="ECO:0007669"/>
    <property type="project" value="InterPro"/>
</dbReference>
<dbReference type="PANTHER" id="PTHR43292:SF4">
    <property type="entry name" value="ACYL-COA DEHYDROGENASE FADE34"/>
    <property type="match status" value="1"/>
</dbReference>
<dbReference type="GO" id="GO:0005886">
    <property type="term" value="C:plasma membrane"/>
    <property type="evidence" value="ECO:0007669"/>
    <property type="project" value="TreeGrafter"/>
</dbReference>
<organism evidence="7 8">
    <name type="scientific">Blastococcus xanthinilyticus</name>
    <dbReference type="NCBI Taxonomy" id="1564164"/>
    <lineage>
        <taxon>Bacteria</taxon>
        <taxon>Bacillati</taxon>
        <taxon>Actinomycetota</taxon>
        <taxon>Actinomycetes</taxon>
        <taxon>Geodermatophilales</taxon>
        <taxon>Geodermatophilaceae</taxon>
        <taxon>Blastococcus</taxon>
    </lineage>
</organism>
<dbReference type="EMBL" id="VNHW01000001">
    <property type="protein sequence ID" value="TYP90840.1"/>
    <property type="molecule type" value="Genomic_DNA"/>
</dbReference>
<protein>
    <submittedName>
        <fullName evidence="7">Alkylation response protein AidB-like acyl-CoA dehydrogenase</fullName>
    </submittedName>
</protein>
<dbReference type="SUPFAM" id="SSF56645">
    <property type="entry name" value="Acyl-CoA dehydrogenase NM domain-like"/>
    <property type="match status" value="1"/>
</dbReference>
<keyword evidence="2" id="KW-0285">Flavoprotein</keyword>
<sequence length="379" mass="40938">MQFSATTLSPAEEKLRAEVRDFLAEQLPPDHRPALGFAGRHDPAFSRTLAARGWVGMAIPPEYGGHGRSAVDRFVVAEELLAAGAPIGAHFVADRQTGPALLHYGTEEQRRRFLPGIAAGEVYFSLGMSEPDSGSDLASVRTRATKVDGGWTVTGTKVWTSEAHRNHWFAVLCRTSPMEEGRKHAGLSQLIVDLHAEGVTVSPIPFLDGSHHFNEVALEDVFVPDDMVLGEIGSGWQQVTSELAYERSGPDRWLSTFPVLREFVREHAGPAVRDDAAAVIGRFAARFWAIRQMSLSVARALDAGQAPAVEAALVKEVGTRFEQDLVEALRVAAETELDQGTGTLFQRLLAEAVLTSPKVTLQGGTTEILRSVAAKGLGS</sequence>
<dbReference type="InterPro" id="IPR006091">
    <property type="entry name" value="Acyl-CoA_Oxase/DH_mid-dom"/>
</dbReference>
<dbReference type="InterPro" id="IPR036250">
    <property type="entry name" value="AcylCo_DH-like_C"/>
</dbReference>
<feature type="domain" description="Acyl-CoA dehydrogenase/oxidase N-terminal" evidence="6">
    <location>
        <begin position="10"/>
        <end position="121"/>
    </location>
</feature>
<keyword evidence="8" id="KW-1185">Reference proteome</keyword>
<gene>
    <name evidence="7" type="ORF">BD833_101559</name>
</gene>
<evidence type="ECO:0000313" key="8">
    <source>
        <dbReference type="Proteomes" id="UP000322499"/>
    </source>
</evidence>
<dbReference type="Gene3D" id="1.10.540.10">
    <property type="entry name" value="Acyl-CoA dehydrogenase/oxidase, N-terminal domain"/>
    <property type="match status" value="1"/>
</dbReference>
<keyword evidence="3" id="KW-0274">FAD</keyword>
<dbReference type="RefSeq" id="WP_166531565.1">
    <property type="nucleotide sequence ID" value="NZ_VNHW01000001.1"/>
</dbReference>
<dbReference type="AlphaFoldDB" id="A0A5S5D4G7"/>
<evidence type="ECO:0000256" key="2">
    <source>
        <dbReference type="ARBA" id="ARBA00022630"/>
    </source>
</evidence>
<accession>A0A5S5D4G7</accession>
<dbReference type="InterPro" id="IPR006089">
    <property type="entry name" value="Acyl-CoA_DH_CS"/>
</dbReference>
<dbReference type="PANTHER" id="PTHR43292">
    <property type="entry name" value="ACYL-COA DEHYDROGENASE"/>
    <property type="match status" value="1"/>
</dbReference>
<feature type="domain" description="Acyl-CoA oxidase/dehydrogenase middle" evidence="5">
    <location>
        <begin position="126"/>
        <end position="210"/>
    </location>
</feature>